<name>A0A2W7REX3_9BACT</name>
<protein>
    <submittedName>
        <fullName evidence="1">Uncharacterized protein DUF4249</fullName>
    </submittedName>
</protein>
<dbReference type="RefSeq" id="WP_111297279.1">
    <property type="nucleotide sequence ID" value="NZ_QKZV01000014.1"/>
</dbReference>
<dbReference type="EMBL" id="QKZV01000014">
    <property type="protein sequence ID" value="PZX59463.1"/>
    <property type="molecule type" value="Genomic_DNA"/>
</dbReference>
<dbReference type="Pfam" id="PF14054">
    <property type="entry name" value="DUF4249"/>
    <property type="match status" value="1"/>
</dbReference>
<dbReference type="InterPro" id="IPR025345">
    <property type="entry name" value="DUF4249"/>
</dbReference>
<comment type="caution">
    <text evidence="1">The sequence shown here is derived from an EMBL/GenBank/DDBJ whole genome shotgun (WGS) entry which is preliminary data.</text>
</comment>
<gene>
    <name evidence="1" type="ORF">LX80_02803</name>
</gene>
<proteinExistence type="predicted"/>
<keyword evidence="2" id="KW-1185">Reference proteome</keyword>
<dbReference type="PROSITE" id="PS51257">
    <property type="entry name" value="PROKAR_LIPOPROTEIN"/>
    <property type="match status" value="1"/>
</dbReference>
<evidence type="ECO:0000313" key="1">
    <source>
        <dbReference type="EMBL" id="PZX59463.1"/>
    </source>
</evidence>
<organism evidence="1 2">
    <name type="scientific">Hydrotalea sandarakina</name>
    <dbReference type="NCBI Taxonomy" id="1004304"/>
    <lineage>
        <taxon>Bacteria</taxon>
        <taxon>Pseudomonadati</taxon>
        <taxon>Bacteroidota</taxon>
        <taxon>Chitinophagia</taxon>
        <taxon>Chitinophagales</taxon>
        <taxon>Chitinophagaceae</taxon>
        <taxon>Hydrotalea</taxon>
    </lineage>
</organism>
<sequence length="258" mass="28255">MRVVVYIALLFLTGLFSCKKIINIDLKNVAPQLVIEGTVTNSSPAKVLLSKTVNFSADNVFPPVTDATVTISDLYGNVYPLLQTSPGTYTNNNLIGTPGATYRLQVVQGGNTYTASSTMPQQVNLDALLTDNIVFAGKIIPIIQPQYTDPVNVANYYWFIEYINGVENKRIFVWDDNLTNGGVSTRPLIEPDSTINAGDTIMVEMRCIDKPIYQYVRGLQDLQNNAATPANPTSNISGGVLGYFSAHTRQRKSVVIPQ</sequence>
<evidence type="ECO:0000313" key="2">
    <source>
        <dbReference type="Proteomes" id="UP000249720"/>
    </source>
</evidence>
<reference evidence="1 2" key="1">
    <citation type="submission" date="2018-06" db="EMBL/GenBank/DDBJ databases">
        <title>Genomic Encyclopedia of Archaeal and Bacterial Type Strains, Phase II (KMG-II): from individual species to whole genera.</title>
        <authorList>
            <person name="Goeker M."/>
        </authorList>
    </citation>
    <scope>NUCLEOTIDE SEQUENCE [LARGE SCALE GENOMIC DNA]</scope>
    <source>
        <strain evidence="1 2">DSM 23241</strain>
    </source>
</reference>
<dbReference type="OrthoDB" id="637707at2"/>
<accession>A0A2W7REX3</accession>
<dbReference type="AlphaFoldDB" id="A0A2W7REX3"/>
<dbReference type="Proteomes" id="UP000249720">
    <property type="component" value="Unassembled WGS sequence"/>
</dbReference>